<protein>
    <submittedName>
        <fullName evidence="2">Uncharacterized protein</fullName>
    </submittedName>
</protein>
<evidence type="ECO:0000313" key="3">
    <source>
        <dbReference type="Proteomes" id="UP000521872"/>
    </source>
</evidence>
<accession>A0A8H4QML4</accession>
<organism evidence="2 3">
    <name type="scientific">Agrocybe pediades</name>
    <dbReference type="NCBI Taxonomy" id="84607"/>
    <lineage>
        <taxon>Eukaryota</taxon>
        <taxon>Fungi</taxon>
        <taxon>Dikarya</taxon>
        <taxon>Basidiomycota</taxon>
        <taxon>Agaricomycotina</taxon>
        <taxon>Agaricomycetes</taxon>
        <taxon>Agaricomycetidae</taxon>
        <taxon>Agaricales</taxon>
        <taxon>Agaricineae</taxon>
        <taxon>Strophariaceae</taxon>
        <taxon>Agrocybe</taxon>
    </lineage>
</organism>
<feature type="region of interest" description="Disordered" evidence="1">
    <location>
        <begin position="210"/>
        <end position="236"/>
    </location>
</feature>
<comment type="caution">
    <text evidence="2">The sequence shown here is derived from an EMBL/GenBank/DDBJ whole genome shotgun (WGS) entry which is preliminary data.</text>
</comment>
<gene>
    <name evidence="2" type="ORF">D9613_007454</name>
</gene>
<feature type="region of interest" description="Disordered" evidence="1">
    <location>
        <begin position="264"/>
        <end position="286"/>
    </location>
</feature>
<dbReference type="EMBL" id="JAACJL010000045">
    <property type="protein sequence ID" value="KAF4613922.1"/>
    <property type="molecule type" value="Genomic_DNA"/>
</dbReference>
<keyword evidence="3" id="KW-1185">Reference proteome</keyword>
<reference evidence="2 3" key="1">
    <citation type="submission" date="2019-12" db="EMBL/GenBank/DDBJ databases">
        <authorList>
            <person name="Floudas D."/>
            <person name="Bentzer J."/>
            <person name="Ahren D."/>
            <person name="Johansson T."/>
            <person name="Persson P."/>
            <person name="Tunlid A."/>
        </authorList>
    </citation>
    <scope>NUCLEOTIDE SEQUENCE [LARGE SCALE GENOMIC DNA]</scope>
    <source>
        <strain evidence="2 3">CBS 102.39</strain>
    </source>
</reference>
<evidence type="ECO:0000313" key="2">
    <source>
        <dbReference type="EMBL" id="KAF4613922.1"/>
    </source>
</evidence>
<evidence type="ECO:0000256" key="1">
    <source>
        <dbReference type="SAM" id="MobiDB-lite"/>
    </source>
</evidence>
<sequence>MDASWENQEVSTLYRNGCEAFISVDGVKLQIPKVKRLGKMRVHGMIYTEPGKPFTITWTAPRKDVDCGGDLHMNGKVLGCEYWGRRDPESSSGIVNVQSACINKSKTFSGDDLVFPPYKERPHRPAIVLTLTSMFFQEPPQERPRRVRIATFVFKCSSRDVVEWEDVPRGAILPDRVVNGIPKRRAVEVMRENHAIAKLGQDVEAMDLNADAAGTSSQPKKKKRKRDPEESKVDEEDLAAFEEITKELKEIKDRVKNLHDRKRMMMGKARRHKPKRAKRGGGEASGSNSLWVLEDADAGIWEATESQIGLLFLAMQKFAVRWACCTNDMGPSRGDVHLNRVKLGCEYIKTPDWNLGLEERKKALAVCKSQTAGSEDLAFPDQEMVQEKEVQLRVYLLTQGVPRRIKDDKGPPNNVLRQFLPGELDTTRMMRQITFIFKYLSQEELEATGIANIESSASFDHALLRDRGTGLSVPTDRGSLSASPSRLLGVGPNDRRKREIEFAETVPHTDEELRAEMADLKQRLKELELLLSYRKRVNQGGRVRVPKNVPFERPRSDWYRYPGSSEAPMQKEDDMEPNNSKKRKIAMGEGGSSSGN</sequence>
<dbReference type="AlphaFoldDB" id="A0A8H4QML4"/>
<dbReference type="Proteomes" id="UP000521872">
    <property type="component" value="Unassembled WGS sequence"/>
</dbReference>
<name>A0A8H4QML4_9AGAR</name>
<feature type="compositionally biased region" description="Basic residues" evidence="1">
    <location>
        <begin position="264"/>
        <end position="279"/>
    </location>
</feature>
<proteinExistence type="predicted"/>
<feature type="region of interest" description="Disordered" evidence="1">
    <location>
        <begin position="547"/>
        <end position="596"/>
    </location>
</feature>